<dbReference type="InterPro" id="IPR000182">
    <property type="entry name" value="GNAT_dom"/>
</dbReference>
<dbReference type="OrthoDB" id="273614at2"/>
<dbReference type="PANTHER" id="PTHR43877">
    <property type="entry name" value="AMINOALKYLPHOSPHONATE N-ACETYLTRANSFERASE-RELATED-RELATED"/>
    <property type="match status" value="1"/>
</dbReference>
<evidence type="ECO:0000256" key="1">
    <source>
        <dbReference type="ARBA" id="ARBA00022679"/>
    </source>
</evidence>
<dbReference type="PROSITE" id="PS51186">
    <property type="entry name" value="GNAT"/>
    <property type="match status" value="1"/>
</dbReference>
<dbReference type="Pfam" id="PF00583">
    <property type="entry name" value="Acetyltransf_1"/>
    <property type="match status" value="1"/>
</dbReference>
<organism evidence="4 5">
    <name type="scientific">Amycolatopsis acidicola</name>
    <dbReference type="NCBI Taxonomy" id="2596893"/>
    <lineage>
        <taxon>Bacteria</taxon>
        <taxon>Bacillati</taxon>
        <taxon>Actinomycetota</taxon>
        <taxon>Actinomycetes</taxon>
        <taxon>Pseudonocardiales</taxon>
        <taxon>Pseudonocardiaceae</taxon>
        <taxon>Amycolatopsis</taxon>
    </lineage>
</organism>
<sequence>MRTITPVPVGHPDAVAVLRAYIGDIAGRYYGRPATEAEIEQALADEPSDHLQPPGGLFLMAVVDGSAAGCVGVHSVDERVAELNRLFVQPAFRGQGLGEELLRAAEEAARGLGAGVMRLDTRTDLTEARSLYAKHGYRETPHYTTGPYVDHCFEKSLSPQV</sequence>
<dbReference type="AlphaFoldDB" id="A0A5N0VJA5"/>
<keyword evidence="5" id="KW-1185">Reference proteome</keyword>
<gene>
    <name evidence="4" type="ORF">FPZ12_004405</name>
</gene>
<dbReference type="Proteomes" id="UP000319769">
    <property type="component" value="Unassembled WGS sequence"/>
</dbReference>
<dbReference type="GO" id="GO:0016747">
    <property type="term" value="F:acyltransferase activity, transferring groups other than amino-acyl groups"/>
    <property type="evidence" value="ECO:0007669"/>
    <property type="project" value="InterPro"/>
</dbReference>
<dbReference type="EMBL" id="VMNW02000004">
    <property type="protein sequence ID" value="KAA9165738.1"/>
    <property type="molecule type" value="Genomic_DNA"/>
</dbReference>
<reference evidence="4" key="1">
    <citation type="submission" date="2019-09" db="EMBL/GenBank/DDBJ databases">
        <authorList>
            <person name="Teo W.F.A."/>
            <person name="Duangmal K."/>
        </authorList>
    </citation>
    <scope>NUCLEOTIDE SEQUENCE [LARGE SCALE GENOMIC DNA]</scope>
    <source>
        <strain evidence="4">K81G1</strain>
    </source>
</reference>
<comment type="caution">
    <text evidence="4">The sequence shown here is derived from an EMBL/GenBank/DDBJ whole genome shotgun (WGS) entry which is preliminary data.</text>
</comment>
<proteinExistence type="predicted"/>
<evidence type="ECO:0000313" key="4">
    <source>
        <dbReference type="EMBL" id="KAA9165738.1"/>
    </source>
</evidence>
<dbReference type="RefSeq" id="WP_144745655.1">
    <property type="nucleotide sequence ID" value="NZ_VMNW02000004.1"/>
</dbReference>
<keyword evidence="1" id="KW-0808">Transferase</keyword>
<keyword evidence="2" id="KW-0012">Acyltransferase</keyword>
<dbReference type="SUPFAM" id="SSF55729">
    <property type="entry name" value="Acyl-CoA N-acyltransferases (Nat)"/>
    <property type="match status" value="1"/>
</dbReference>
<dbReference type="InterPro" id="IPR016181">
    <property type="entry name" value="Acyl_CoA_acyltransferase"/>
</dbReference>
<evidence type="ECO:0000313" key="5">
    <source>
        <dbReference type="Proteomes" id="UP000319769"/>
    </source>
</evidence>
<name>A0A5N0VJA5_9PSEU</name>
<evidence type="ECO:0000259" key="3">
    <source>
        <dbReference type="PROSITE" id="PS51186"/>
    </source>
</evidence>
<dbReference type="InterPro" id="IPR050832">
    <property type="entry name" value="Bact_Acetyltransf"/>
</dbReference>
<protein>
    <submittedName>
        <fullName evidence="4">GNAT family N-acetyltransferase</fullName>
    </submittedName>
</protein>
<dbReference type="PANTHER" id="PTHR43877:SF2">
    <property type="entry name" value="AMINOALKYLPHOSPHONATE N-ACETYLTRANSFERASE-RELATED"/>
    <property type="match status" value="1"/>
</dbReference>
<accession>A0A5N0VJA5</accession>
<dbReference type="Gene3D" id="3.40.630.30">
    <property type="match status" value="1"/>
</dbReference>
<feature type="domain" description="N-acetyltransferase" evidence="3">
    <location>
        <begin position="16"/>
        <end position="159"/>
    </location>
</feature>
<dbReference type="CDD" id="cd04301">
    <property type="entry name" value="NAT_SF"/>
    <property type="match status" value="1"/>
</dbReference>
<evidence type="ECO:0000256" key="2">
    <source>
        <dbReference type="ARBA" id="ARBA00023315"/>
    </source>
</evidence>